<accession>I0K7V0</accession>
<feature type="domain" description="DUF5672" evidence="1">
    <location>
        <begin position="60"/>
        <end position="232"/>
    </location>
</feature>
<dbReference type="Pfam" id="PF18922">
    <property type="entry name" value="DUF5672"/>
    <property type="match status" value="1"/>
</dbReference>
<reference evidence="2 3" key="1">
    <citation type="journal article" date="2012" name="J. Bacteriol.">
        <title>Genome Sequence of Fibrella aestuarina BUZ 2T, a Filamentous Marine Bacterium.</title>
        <authorList>
            <person name="Filippini M."/>
            <person name="Qi W."/>
            <person name="Blom J."/>
            <person name="Goesmann A."/>
            <person name="Smits T.H."/>
            <person name="Bagheri H.C."/>
        </authorList>
    </citation>
    <scope>NUCLEOTIDE SEQUENCE [LARGE SCALE GENOMIC DNA]</scope>
    <source>
        <strain evidence="3">BUZ 2T</strain>
    </source>
</reference>
<dbReference type="STRING" id="1166018.FAES_2194"/>
<dbReference type="PATRIC" id="fig|1166018.3.peg.3948"/>
<dbReference type="AlphaFoldDB" id="I0K7V0"/>
<dbReference type="EMBL" id="HE796683">
    <property type="protein sequence ID" value="CCH00203.1"/>
    <property type="molecule type" value="Genomic_DNA"/>
</dbReference>
<protein>
    <recommendedName>
        <fullName evidence="1">DUF5672 domain-containing protein</fullName>
    </recommendedName>
</protein>
<dbReference type="InterPro" id="IPR043729">
    <property type="entry name" value="DUF5672"/>
</dbReference>
<keyword evidence="3" id="KW-1185">Reference proteome</keyword>
<sequence>MNTAQPPSVIVVIPAYRASLTPHERISLQQCVTMLGHYPLTVVKPEGLDLSGWLADFPTLQFDSFADAYFTSIAGYNELLCSELFYERFLAYDYMLICQLDAFILRDTLADWCRRGYDYIGAPQFADVRPVRDEPETLRTRVSKVFQRPLFNGGLSLRRVRACLRLLRSYHRFHGRWPGNEDGFFSLHYPRLIPYRHLIRSPKPDEALHFAIELEPARSLALNDGQLPMGCHAWDKYDLDFWRPILRQFGHEV</sequence>
<evidence type="ECO:0000259" key="1">
    <source>
        <dbReference type="Pfam" id="PF18922"/>
    </source>
</evidence>
<evidence type="ECO:0000313" key="2">
    <source>
        <dbReference type="EMBL" id="CCH00203.1"/>
    </source>
</evidence>
<dbReference type="eggNOG" id="ENOG502Z956">
    <property type="taxonomic scope" value="Bacteria"/>
</dbReference>
<proteinExistence type="predicted"/>
<name>I0K7V0_9BACT</name>
<dbReference type="Proteomes" id="UP000011058">
    <property type="component" value="Chromosome"/>
</dbReference>
<dbReference type="KEGG" id="fae:FAES_2194"/>
<gene>
    <name evidence="2" type="ORF">FAES_2194</name>
</gene>
<evidence type="ECO:0000313" key="3">
    <source>
        <dbReference type="Proteomes" id="UP000011058"/>
    </source>
</evidence>
<organism evidence="2 3">
    <name type="scientific">Fibrella aestuarina BUZ 2</name>
    <dbReference type="NCBI Taxonomy" id="1166018"/>
    <lineage>
        <taxon>Bacteria</taxon>
        <taxon>Pseudomonadati</taxon>
        <taxon>Bacteroidota</taxon>
        <taxon>Cytophagia</taxon>
        <taxon>Cytophagales</taxon>
        <taxon>Spirosomataceae</taxon>
        <taxon>Fibrella</taxon>
    </lineage>
</organism>
<dbReference type="HOGENOM" id="CLU_1025482_0_0_10"/>